<dbReference type="PANTHER" id="PTHR12131">
    <property type="entry name" value="ATP-DEPENDENT RNA AND DNA HELICASE"/>
    <property type="match status" value="1"/>
</dbReference>
<dbReference type="InterPro" id="IPR001650">
    <property type="entry name" value="Helicase_C-like"/>
</dbReference>
<dbReference type="PANTHER" id="PTHR12131:SF1">
    <property type="entry name" value="ATP-DEPENDENT RNA HELICASE SUPV3L1, MITOCHONDRIAL-RELATED"/>
    <property type="match status" value="1"/>
</dbReference>
<organism evidence="7">
    <name type="scientific">viral metagenome</name>
    <dbReference type="NCBI Taxonomy" id="1070528"/>
    <lineage>
        <taxon>unclassified sequences</taxon>
        <taxon>metagenomes</taxon>
        <taxon>organismal metagenomes</taxon>
    </lineage>
</organism>
<feature type="domain" description="Helicase C-terminal" evidence="6">
    <location>
        <begin position="302"/>
        <end position="500"/>
    </location>
</feature>
<sequence length="831" mass="97295">MLIQSNLFDDTSYNSHFSHWKFELSDFQKWAIKGIVDEKNVIITAHTGSGKTLPAEFAIQHFFSKGKKVVYTTPIKALSNEKFNDLQNKYPDISFGILTGDIKFNPEADVIIMTTEILYNTLFQKKMLKEDIIKPEQLSLHFEMDIENELGCVVFDEIHYINDPDRGRIWEETIMLLPKSTQIVGLSATIDKPDRFCQWIENISLRESWLCSYDKRIVPLTHHSFITFPDSYYKKFPIEIKNLIDDNHFKNKPIVLKQQGKLFKEKTYQKISKLLNFFDKERIRINQFFVMNKMVEYLNQNNLLPALCFIFSRKQTKIFAEKITIPLFPQNSTIPSTIKKECKQILMRLPNYREYIVLPEYEWITRLLEKGIAVHHSGIAPVFREMVEILFGKGYIKLLFATETFAVGINMPTKSVIFSSLSKFDGKGFRLVKGHEYTQMAGRAGRRGKDIKGHIFHLNNLFRDNQRPSSHEMNVMMGGKPETLSSKFKINFSMLLKMIASKQFDFKSFAQNSMLSDVIQKNKKYIDNEINHMDEIVNKFSFEFLKTGKESLERYHFLKTKQRVVRESSKNRKKTAQEMRLIEENSKTFKDDFKKYEIFIENCGKLKNLKETSYSIEHSIENEIKPHIKILQKNEFITVGENEGEYELTEMGKMASNVNEIHYLAISDIIFNQNAFIGLSVTELTSVLSVFCDIRLSDENRIFSVDYVNTNDNVKKSVKMIKKAYDKYYDEETTYETNFMFKYELQYDLIEIVQKWANSEDAIACQNIIKEMEQWGIYIGNFTKAILKICNIAMELENVCLIQNNLELLKTLREVSDKLKKFIVTSQSLYL</sequence>
<feature type="domain" description="Helicase ATP-binding" evidence="5">
    <location>
        <begin position="32"/>
        <end position="208"/>
    </location>
</feature>
<dbReference type="GO" id="GO:0004386">
    <property type="term" value="F:helicase activity"/>
    <property type="evidence" value="ECO:0007669"/>
    <property type="project" value="UniProtKB-KW"/>
</dbReference>
<dbReference type="PROSITE" id="PS51194">
    <property type="entry name" value="HELICASE_CTER"/>
    <property type="match status" value="1"/>
</dbReference>
<dbReference type="InterPro" id="IPR050699">
    <property type="entry name" value="RNA-DNA_Helicase"/>
</dbReference>
<proteinExistence type="predicted"/>
<dbReference type="Gene3D" id="1.10.3380.30">
    <property type="match status" value="1"/>
</dbReference>
<dbReference type="Pfam" id="PF00270">
    <property type="entry name" value="DEAD"/>
    <property type="match status" value="1"/>
</dbReference>
<dbReference type="Pfam" id="PF08148">
    <property type="entry name" value="DSHCT"/>
    <property type="match status" value="1"/>
</dbReference>
<dbReference type="InterPro" id="IPR011545">
    <property type="entry name" value="DEAD/DEAH_box_helicase_dom"/>
</dbReference>
<dbReference type="GO" id="GO:0005524">
    <property type="term" value="F:ATP binding"/>
    <property type="evidence" value="ECO:0007669"/>
    <property type="project" value="UniProtKB-KW"/>
</dbReference>
<dbReference type="GO" id="GO:0003676">
    <property type="term" value="F:nucleic acid binding"/>
    <property type="evidence" value="ECO:0007669"/>
    <property type="project" value="InterPro"/>
</dbReference>
<dbReference type="Pfam" id="PF00271">
    <property type="entry name" value="Helicase_C"/>
    <property type="match status" value="1"/>
</dbReference>
<dbReference type="InterPro" id="IPR014001">
    <property type="entry name" value="Helicase_ATP-bd"/>
</dbReference>
<dbReference type="SMART" id="SM01142">
    <property type="entry name" value="DSHCT"/>
    <property type="match status" value="1"/>
</dbReference>
<evidence type="ECO:0008006" key="8">
    <source>
        <dbReference type="Google" id="ProtNLM"/>
    </source>
</evidence>
<accession>A0A6C0LWY7</accession>
<dbReference type="Gene3D" id="3.40.50.300">
    <property type="entry name" value="P-loop containing nucleotide triphosphate hydrolases"/>
    <property type="match status" value="2"/>
</dbReference>
<evidence type="ECO:0000256" key="4">
    <source>
        <dbReference type="ARBA" id="ARBA00022840"/>
    </source>
</evidence>
<dbReference type="EMBL" id="MN740585">
    <property type="protein sequence ID" value="QHU35279.1"/>
    <property type="molecule type" value="Genomic_DNA"/>
</dbReference>
<evidence type="ECO:0000256" key="3">
    <source>
        <dbReference type="ARBA" id="ARBA00022806"/>
    </source>
</evidence>
<evidence type="ECO:0000256" key="2">
    <source>
        <dbReference type="ARBA" id="ARBA00022801"/>
    </source>
</evidence>
<evidence type="ECO:0000259" key="5">
    <source>
        <dbReference type="PROSITE" id="PS51192"/>
    </source>
</evidence>
<evidence type="ECO:0000256" key="1">
    <source>
        <dbReference type="ARBA" id="ARBA00022741"/>
    </source>
</evidence>
<dbReference type="SMART" id="SM00490">
    <property type="entry name" value="HELICc"/>
    <property type="match status" value="1"/>
</dbReference>
<dbReference type="SMART" id="SM00487">
    <property type="entry name" value="DEXDc"/>
    <property type="match status" value="1"/>
</dbReference>
<dbReference type="GO" id="GO:0070478">
    <property type="term" value="P:nuclear-transcribed mRNA catabolic process, 3'-5' exonucleolytic nonsense-mediated decay"/>
    <property type="evidence" value="ECO:0007669"/>
    <property type="project" value="TreeGrafter"/>
</dbReference>
<dbReference type="CDD" id="cd18795">
    <property type="entry name" value="SF2_C_Ski2"/>
    <property type="match status" value="1"/>
</dbReference>
<keyword evidence="1" id="KW-0547">Nucleotide-binding</keyword>
<dbReference type="SUPFAM" id="SSF52540">
    <property type="entry name" value="P-loop containing nucleoside triphosphate hydrolases"/>
    <property type="match status" value="1"/>
</dbReference>
<name>A0A6C0LWY7_9ZZZZ</name>
<keyword evidence="2" id="KW-0378">Hydrolase</keyword>
<reference evidence="7" key="1">
    <citation type="journal article" date="2020" name="Nature">
        <title>Giant virus diversity and host interactions through global metagenomics.</title>
        <authorList>
            <person name="Schulz F."/>
            <person name="Roux S."/>
            <person name="Paez-Espino D."/>
            <person name="Jungbluth S."/>
            <person name="Walsh D.A."/>
            <person name="Denef V.J."/>
            <person name="McMahon K.D."/>
            <person name="Konstantinidis K.T."/>
            <person name="Eloe-Fadrosh E.A."/>
            <person name="Kyrpides N.C."/>
            <person name="Woyke T."/>
        </authorList>
    </citation>
    <scope>NUCLEOTIDE SEQUENCE</scope>
    <source>
        <strain evidence="7">GVMAG-S-1017745-26</strain>
    </source>
</reference>
<dbReference type="GO" id="GO:0055087">
    <property type="term" value="C:Ski complex"/>
    <property type="evidence" value="ECO:0007669"/>
    <property type="project" value="TreeGrafter"/>
</dbReference>
<evidence type="ECO:0000259" key="6">
    <source>
        <dbReference type="PROSITE" id="PS51194"/>
    </source>
</evidence>
<dbReference type="InterPro" id="IPR027417">
    <property type="entry name" value="P-loop_NTPase"/>
</dbReference>
<keyword evidence="3" id="KW-0347">Helicase</keyword>
<dbReference type="AlphaFoldDB" id="A0A6C0LWY7"/>
<evidence type="ECO:0000313" key="7">
    <source>
        <dbReference type="EMBL" id="QHU35279.1"/>
    </source>
</evidence>
<protein>
    <recommendedName>
        <fullName evidence="8">Helicase</fullName>
    </recommendedName>
</protein>
<keyword evidence="4" id="KW-0067">ATP-binding</keyword>
<dbReference type="InterPro" id="IPR012961">
    <property type="entry name" value="Ski2/MTR4_C"/>
</dbReference>
<dbReference type="GO" id="GO:0016787">
    <property type="term" value="F:hydrolase activity"/>
    <property type="evidence" value="ECO:0007669"/>
    <property type="project" value="UniProtKB-KW"/>
</dbReference>
<dbReference type="PROSITE" id="PS51192">
    <property type="entry name" value="HELICASE_ATP_BIND_1"/>
    <property type="match status" value="1"/>
</dbReference>